<comment type="catalytic activity">
    <reaction evidence="10">
        <text>L-cysteine + L-glutamate + ATP = gamma-L-glutamyl-L-cysteine + ADP + phosphate + H(+)</text>
        <dbReference type="Rhea" id="RHEA:13285"/>
        <dbReference type="ChEBI" id="CHEBI:15378"/>
        <dbReference type="ChEBI" id="CHEBI:29985"/>
        <dbReference type="ChEBI" id="CHEBI:30616"/>
        <dbReference type="ChEBI" id="CHEBI:35235"/>
        <dbReference type="ChEBI" id="CHEBI:43474"/>
        <dbReference type="ChEBI" id="CHEBI:58173"/>
        <dbReference type="ChEBI" id="CHEBI:456216"/>
        <dbReference type="EC" id="6.3.2.2"/>
    </reaction>
</comment>
<gene>
    <name evidence="11" type="ORF">TTHERM_00250970</name>
</gene>
<dbReference type="GO" id="GO:0006750">
    <property type="term" value="P:glutathione biosynthetic process"/>
    <property type="evidence" value="ECO:0007669"/>
    <property type="project" value="UniProtKB-UniRule"/>
</dbReference>
<evidence type="ECO:0000256" key="9">
    <source>
        <dbReference type="ARBA" id="ARBA00032122"/>
    </source>
</evidence>
<dbReference type="STRING" id="312017.Q23QT6"/>
<evidence type="ECO:0000256" key="1">
    <source>
        <dbReference type="ARBA" id="ARBA00005006"/>
    </source>
</evidence>
<dbReference type="KEGG" id="tet:TTHERM_00250970"/>
<evidence type="ECO:0000256" key="8">
    <source>
        <dbReference type="ARBA" id="ARBA00030585"/>
    </source>
</evidence>
<organism evidence="11 12">
    <name type="scientific">Tetrahymena thermophila (strain SB210)</name>
    <dbReference type="NCBI Taxonomy" id="312017"/>
    <lineage>
        <taxon>Eukaryota</taxon>
        <taxon>Sar</taxon>
        <taxon>Alveolata</taxon>
        <taxon>Ciliophora</taxon>
        <taxon>Intramacronucleata</taxon>
        <taxon>Oligohymenophorea</taxon>
        <taxon>Hymenostomatida</taxon>
        <taxon>Tetrahymenina</taxon>
        <taxon>Tetrahymenidae</taxon>
        <taxon>Tetrahymena</taxon>
    </lineage>
</organism>
<dbReference type="SMR" id="Q23QT6"/>
<dbReference type="HOGENOM" id="CLU_010467_2_1_1"/>
<keyword evidence="7 10" id="KW-0067">ATP-binding</keyword>
<dbReference type="InterPro" id="IPR004308">
    <property type="entry name" value="GCS"/>
</dbReference>
<dbReference type="Proteomes" id="UP000009168">
    <property type="component" value="Unassembled WGS sequence"/>
</dbReference>
<dbReference type="SUPFAM" id="SSF55931">
    <property type="entry name" value="Glutamine synthetase/guanido kinase"/>
    <property type="match status" value="1"/>
</dbReference>
<evidence type="ECO:0000313" key="11">
    <source>
        <dbReference type="EMBL" id="EAR98802.2"/>
    </source>
</evidence>
<dbReference type="EMBL" id="GG662647">
    <property type="protein sequence ID" value="EAR98802.2"/>
    <property type="molecule type" value="Genomic_DNA"/>
</dbReference>
<dbReference type="Gene3D" id="3.30.590.50">
    <property type="match status" value="2"/>
</dbReference>
<dbReference type="UniPathway" id="UPA00142">
    <property type="reaction ID" value="UER00209"/>
</dbReference>
<evidence type="ECO:0000256" key="10">
    <source>
        <dbReference type="RuleBase" id="RU367135"/>
    </source>
</evidence>
<dbReference type="eggNOG" id="KOG3754">
    <property type="taxonomic scope" value="Eukaryota"/>
</dbReference>
<sequence>MGYLGNDGNTLTFEESLKYKDQIKKDGIIQFLNLYKKFRNITYKETIKSIVNEKYLPIHWGDEVEAHIVLLDKESKIPKIVPDTHYLFQRVQQDQQEDSEEVAFKLVPEYGGWMIETTPSNPYYSINNLCAVPSSLRERSLKINSYLNPGQKVLYTSTFPILGQIDQKYYYMPQAQTNEHVNEVTQSLFIDDRIISDHPRFPTLSRNIRTRRQEKVNIRVPIFKDKRTNVQVSQYNPDPNFIYMDAMAFGMGSTCIQTTFSAKNFSHARRLYDQLAIVSPLFLAMTASSPIFRGKLAAVDTRWDIIAASVDCRSREERDPQSSKYIPKSRYDSISYFISDEKRNLPQYNDLKFPLNEEIMNFARQKSKEMGLGLENDENYIRHLGFLYIRDPLVLFEKKINVDNEKETLHFENIQSTNWNSVRLKPPPSMDSNIGWRTEFRTMECQITNDENAAFMLLSHIFVRLFYQSDSLNFYIPITKVDINFQRAKQMDAITTQKFFFRTNIHDDGEPIIEELTLHEIFFGKSNVFDGLYKYASQIWESMLKEVFGQNYSIKDTEFEKVWNFIRERTSGEKVTVARWIRNFVNNHPEYQQDSEITNSIAFDLIEAITSISDGTLQDANFTTIF</sequence>
<dbReference type="PANTHER" id="PTHR11164">
    <property type="entry name" value="GLUTAMATE CYSTEINE LIGASE"/>
    <property type="match status" value="1"/>
</dbReference>
<reference evidence="12" key="1">
    <citation type="journal article" date="2006" name="PLoS Biol.">
        <title>Macronuclear genome sequence of the ciliate Tetrahymena thermophila, a model eukaryote.</title>
        <authorList>
            <person name="Eisen J.A."/>
            <person name="Coyne R.S."/>
            <person name="Wu M."/>
            <person name="Wu D."/>
            <person name="Thiagarajan M."/>
            <person name="Wortman J.R."/>
            <person name="Badger J.H."/>
            <person name="Ren Q."/>
            <person name="Amedeo P."/>
            <person name="Jones K.M."/>
            <person name="Tallon L.J."/>
            <person name="Delcher A.L."/>
            <person name="Salzberg S.L."/>
            <person name="Silva J.C."/>
            <person name="Haas B.J."/>
            <person name="Majoros W.H."/>
            <person name="Farzad M."/>
            <person name="Carlton J.M."/>
            <person name="Smith R.K. Jr."/>
            <person name="Garg J."/>
            <person name="Pearlman R.E."/>
            <person name="Karrer K.M."/>
            <person name="Sun L."/>
            <person name="Manning G."/>
            <person name="Elde N.C."/>
            <person name="Turkewitz A.P."/>
            <person name="Asai D.J."/>
            <person name="Wilkes D.E."/>
            <person name="Wang Y."/>
            <person name="Cai H."/>
            <person name="Collins K."/>
            <person name="Stewart B.A."/>
            <person name="Lee S.R."/>
            <person name="Wilamowska K."/>
            <person name="Weinberg Z."/>
            <person name="Ruzzo W.L."/>
            <person name="Wloga D."/>
            <person name="Gaertig J."/>
            <person name="Frankel J."/>
            <person name="Tsao C.-C."/>
            <person name="Gorovsky M.A."/>
            <person name="Keeling P.J."/>
            <person name="Waller R.F."/>
            <person name="Patron N.J."/>
            <person name="Cherry J.M."/>
            <person name="Stover N.A."/>
            <person name="Krieger C.J."/>
            <person name="del Toro C."/>
            <person name="Ryder H.F."/>
            <person name="Williamson S.C."/>
            <person name="Barbeau R.A."/>
            <person name="Hamilton E.P."/>
            <person name="Orias E."/>
        </authorList>
    </citation>
    <scope>NUCLEOTIDE SEQUENCE [LARGE SCALE GENOMIC DNA]</scope>
    <source>
        <strain evidence="12">SB210</strain>
    </source>
</reference>
<keyword evidence="5 10" id="KW-0317">Glutathione biosynthesis</keyword>
<evidence type="ECO:0000256" key="4">
    <source>
        <dbReference type="ARBA" id="ARBA00022598"/>
    </source>
</evidence>
<comment type="similarity">
    <text evidence="2 10">Belongs to the glutamate--cysteine ligase type 3 family.</text>
</comment>
<evidence type="ECO:0000313" key="12">
    <source>
        <dbReference type="Proteomes" id="UP000009168"/>
    </source>
</evidence>
<evidence type="ECO:0000256" key="2">
    <source>
        <dbReference type="ARBA" id="ARBA00008100"/>
    </source>
</evidence>
<dbReference type="OrthoDB" id="7939818at2759"/>
<dbReference type="GO" id="GO:0004357">
    <property type="term" value="F:glutamate-cysteine ligase activity"/>
    <property type="evidence" value="ECO:0007669"/>
    <property type="project" value="UniProtKB-UniRule"/>
</dbReference>
<evidence type="ECO:0000256" key="3">
    <source>
        <dbReference type="ARBA" id="ARBA00012220"/>
    </source>
</evidence>
<dbReference type="GeneID" id="7832017"/>
<accession>Q23QT6</accession>
<dbReference type="Gene3D" id="1.10.8.960">
    <property type="match status" value="1"/>
</dbReference>
<keyword evidence="4 10" id="KW-0436">Ligase</keyword>
<dbReference type="AlphaFoldDB" id="Q23QT6"/>
<dbReference type="RefSeq" id="XP_001019047.2">
    <property type="nucleotide sequence ID" value="XM_001019047.3"/>
</dbReference>
<name>Q23QT6_TETTS</name>
<dbReference type="InterPro" id="IPR014746">
    <property type="entry name" value="Gln_synth/guanido_kin_cat_dom"/>
</dbReference>
<keyword evidence="6 10" id="KW-0547">Nucleotide-binding</keyword>
<evidence type="ECO:0000256" key="6">
    <source>
        <dbReference type="ARBA" id="ARBA00022741"/>
    </source>
</evidence>
<dbReference type="Pfam" id="PF03074">
    <property type="entry name" value="GCS"/>
    <property type="match status" value="1"/>
</dbReference>
<evidence type="ECO:0000256" key="5">
    <source>
        <dbReference type="ARBA" id="ARBA00022684"/>
    </source>
</evidence>
<dbReference type="InParanoid" id="Q23QT6"/>
<dbReference type="EC" id="6.3.2.2" evidence="3 10"/>
<proteinExistence type="inferred from homology"/>
<dbReference type="PANTHER" id="PTHR11164:SF0">
    <property type="entry name" value="GLUTAMATE--CYSTEINE LIGASE CATALYTIC SUBUNIT"/>
    <property type="match status" value="1"/>
</dbReference>
<dbReference type="GO" id="GO:0005524">
    <property type="term" value="F:ATP binding"/>
    <property type="evidence" value="ECO:0007669"/>
    <property type="project" value="UniProtKB-UniRule"/>
</dbReference>
<keyword evidence="12" id="KW-1185">Reference proteome</keyword>
<evidence type="ECO:0000256" key="7">
    <source>
        <dbReference type="ARBA" id="ARBA00022840"/>
    </source>
</evidence>
<dbReference type="FunCoup" id="Q23QT6">
    <property type="interactions" value="166"/>
</dbReference>
<comment type="pathway">
    <text evidence="1 10">Sulfur metabolism; glutathione biosynthesis; glutathione from L-cysteine and L-glutamate: step 1/2.</text>
</comment>
<protein>
    <recommendedName>
        <fullName evidence="3 10">Glutamate--cysteine ligase</fullName>
        <ecNumber evidence="3 10">6.3.2.2</ecNumber>
    </recommendedName>
    <alternativeName>
        <fullName evidence="9 10">Gamma-ECS</fullName>
    </alternativeName>
    <alternativeName>
        <fullName evidence="8 10">Gamma-glutamylcysteine synthetase</fullName>
    </alternativeName>
</protein>